<sequence>MSEYIEFAVTDDKRFEDLQRVFNQLKMDKDEDNISDDEQYLSLFDEEARKYFVWSTPEEDALWTDPSLNCGWDFGSMIDAFKNGEFSLLSCEKVSLNTARLNFYAHAYPYGGTGCMQALVESFGFKVLVIDDGGSPPHPP</sequence>
<dbReference type="RefSeq" id="WP_015204293.1">
    <property type="nucleotide sequence ID" value="NC_019753.1"/>
</dbReference>
<dbReference type="STRING" id="1173022.Cri9333_3358"/>
<evidence type="ECO:0000313" key="2">
    <source>
        <dbReference type="Proteomes" id="UP000010472"/>
    </source>
</evidence>
<keyword evidence="2" id="KW-1185">Reference proteome</keyword>
<proteinExistence type="predicted"/>
<dbReference type="AlphaFoldDB" id="K9W362"/>
<dbReference type="Proteomes" id="UP000010472">
    <property type="component" value="Chromosome"/>
</dbReference>
<accession>K9W362</accession>
<protein>
    <submittedName>
        <fullName evidence="1">Uncharacterized protein</fullName>
    </submittedName>
</protein>
<reference evidence="1 2" key="1">
    <citation type="submission" date="2012-06" db="EMBL/GenBank/DDBJ databases">
        <title>Finished chromosome of genome of Crinalium epipsammum PCC 9333.</title>
        <authorList>
            <consortium name="US DOE Joint Genome Institute"/>
            <person name="Gugger M."/>
            <person name="Coursin T."/>
            <person name="Rippka R."/>
            <person name="Tandeau De Marsac N."/>
            <person name="Huntemann M."/>
            <person name="Wei C.-L."/>
            <person name="Han J."/>
            <person name="Detter J.C."/>
            <person name="Han C."/>
            <person name="Tapia R."/>
            <person name="Davenport K."/>
            <person name="Daligault H."/>
            <person name="Erkkila T."/>
            <person name="Gu W."/>
            <person name="Munk A.C.C."/>
            <person name="Teshima H."/>
            <person name="Xu Y."/>
            <person name="Chain P."/>
            <person name="Chen A."/>
            <person name="Krypides N."/>
            <person name="Mavromatis K."/>
            <person name="Markowitz V."/>
            <person name="Szeto E."/>
            <person name="Ivanova N."/>
            <person name="Mikhailova N."/>
            <person name="Ovchinnikova G."/>
            <person name="Pagani I."/>
            <person name="Pati A."/>
            <person name="Goodwin L."/>
            <person name="Peters L."/>
            <person name="Pitluck S."/>
            <person name="Woyke T."/>
            <person name="Kerfeld C."/>
        </authorList>
    </citation>
    <scope>NUCLEOTIDE SEQUENCE [LARGE SCALE GENOMIC DNA]</scope>
    <source>
        <strain evidence="1 2">PCC 9333</strain>
    </source>
</reference>
<gene>
    <name evidence="1" type="ORF">Cri9333_3358</name>
</gene>
<dbReference type="HOGENOM" id="CLU_143352_0_0_3"/>
<dbReference type="KEGG" id="cep:Cri9333_3358"/>
<organism evidence="1 2">
    <name type="scientific">Crinalium epipsammum PCC 9333</name>
    <dbReference type="NCBI Taxonomy" id="1173022"/>
    <lineage>
        <taxon>Bacteria</taxon>
        <taxon>Bacillati</taxon>
        <taxon>Cyanobacteriota</taxon>
        <taxon>Cyanophyceae</taxon>
        <taxon>Gomontiellales</taxon>
        <taxon>Gomontiellaceae</taxon>
        <taxon>Crinalium</taxon>
    </lineage>
</organism>
<dbReference type="EMBL" id="CP003620">
    <property type="protein sequence ID" value="AFZ14187.1"/>
    <property type="molecule type" value="Genomic_DNA"/>
</dbReference>
<evidence type="ECO:0000313" key="1">
    <source>
        <dbReference type="EMBL" id="AFZ14187.1"/>
    </source>
</evidence>
<dbReference type="eggNOG" id="ENOG5032ZIQ">
    <property type="taxonomic scope" value="Bacteria"/>
</dbReference>
<name>K9W362_9CYAN</name>